<feature type="transmembrane region" description="Helical" evidence="1">
    <location>
        <begin position="235"/>
        <end position="254"/>
    </location>
</feature>
<proteinExistence type="predicted"/>
<gene>
    <name evidence="3" type="ORF">LSAA_10079</name>
</gene>
<feature type="transmembrane region" description="Helical" evidence="1">
    <location>
        <begin position="260"/>
        <end position="280"/>
    </location>
</feature>
<organism evidence="3 4">
    <name type="scientific">Lepeophtheirus salmonis</name>
    <name type="common">Salmon louse</name>
    <name type="synonym">Caligus salmonis</name>
    <dbReference type="NCBI Taxonomy" id="72036"/>
    <lineage>
        <taxon>Eukaryota</taxon>
        <taxon>Metazoa</taxon>
        <taxon>Ecdysozoa</taxon>
        <taxon>Arthropoda</taxon>
        <taxon>Crustacea</taxon>
        <taxon>Multicrustacea</taxon>
        <taxon>Hexanauplia</taxon>
        <taxon>Copepoda</taxon>
        <taxon>Siphonostomatoida</taxon>
        <taxon>Caligidae</taxon>
        <taxon>Lepeophtheirus</taxon>
    </lineage>
</organism>
<feature type="chain" id="PRO_5040786140" evidence="2">
    <location>
        <begin position="26"/>
        <end position="303"/>
    </location>
</feature>
<keyword evidence="1" id="KW-0472">Membrane</keyword>
<sequence length="303" mass="33794">MASCIGSLGLLLSLTIQILDQSTDAFSCILYYVEGQMCAAVATLVLIFFPGAMIAYVELRGVCRGKGSVWKALAYLVLAPLWTIIIHLYSLCDERYVKKALLFKTVEGFLEAGPQLALQLSLLFRGQVTETSLLALGDPFNLTTKNQDVILEMLGRTYESDHVYCTVFFNDIEQGCALDVSVTYGFWSLFVPVGYNRDPGIPLGYQLINDADQSDLPIEDSLTQKKSPINFRNRARYFLTFHILTSAFILGGSLLTMLDYLTFFFLPVLGISFGLSTLLVRPYYRFECTSNPELSKPKGNVIL</sequence>
<name>A0A7R8CW91_LEPSM</name>
<accession>A0A7R8CW91</accession>
<evidence type="ECO:0000256" key="1">
    <source>
        <dbReference type="SAM" id="Phobius"/>
    </source>
</evidence>
<protein>
    <submittedName>
        <fullName evidence="3">(salmon louse) hypothetical protein</fullName>
    </submittedName>
</protein>
<dbReference type="AlphaFoldDB" id="A0A7R8CW91"/>
<keyword evidence="1" id="KW-1133">Transmembrane helix</keyword>
<feature type="transmembrane region" description="Helical" evidence="1">
    <location>
        <begin position="35"/>
        <end position="57"/>
    </location>
</feature>
<dbReference type="OrthoDB" id="10495532at2759"/>
<feature type="transmembrane region" description="Helical" evidence="1">
    <location>
        <begin position="69"/>
        <end position="89"/>
    </location>
</feature>
<feature type="signal peptide" evidence="2">
    <location>
        <begin position="1"/>
        <end position="25"/>
    </location>
</feature>
<reference evidence="3" key="1">
    <citation type="submission" date="2021-02" db="EMBL/GenBank/DDBJ databases">
        <authorList>
            <person name="Bekaert M."/>
        </authorList>
    </citation>
    <scope>NUCLEOTIDE SEQUENCE</scope>
    <source>
        <strain evidence="3">IoA-00</strain>
    </source>
</reference>
<evidence type="ECO:0000313" key="3">
    <source>
        <dbReference type="EMBL" id="CAF2950296.1"/>
    </source>
</evidence>
<dbReference type="Proteomes" id="UP000675881">
    <property type="component" value="Chromosome 5"/>
</dbReference>
<keyword evidence="4" id="KW-1185">Reference proteome</keyword>
<evidence type="ECO:0000256" key="2">
    <source>
        <dbReference type="SAM" id="SignalP"/>
    </source>
</evidence>
<dbReference type="EMBL" id="HG994584">
    <property type="protein sequence ID" value="CAF2950296.1"/>
    <property type="molecule type" value="Genomic_DNA"/>
</dbReference>
<evidence type="ECO:0000313" key="4">
    <source>
        <dbReference type="Proteomes" id="UP000675881"/>
    </source>
</evidence>
<keyword evidence="2" id="KW-0732">Signal</keyword>
<keyword evidence="1" id="KW-0812">Transmembrane</keyword>